<dbReference type="Proteomes" id="UP000516437">
    <property type="component" value="Chromosome 2"/>
</dbReference>
<proteinExistence type="predicted"/>
<dbReference type="GO" id="GO:0003676">
    <property type="term" value="F:nucleic acid binding"/>
    <property type="evidence" value="ECO:0007669"/>
    <property type="project" value="InterPro"/>
</dbReference>
<feature type="region of interest" description="Disordered" evidence="1">
    <location>
        <begin position="189"/>
        <end position="210"/>
    </location>
</feature>
<sequence>MASDSIVFKVHYGGRFDRSDGCIYVDGKMAMHHDPYDPNCLSFIKVEAVVKEYWYKHGDLENSRKRELEESTPTGRIPRRKCRIICFECKVMGHNKKTCPRLKRRKASRRVPTTASALAAPFCSGPPPSQSIPSTRSTRQTERGPKCVMKLPRNLLQVPVALDILEEADDYHSYCPAFSKVMQQQLSGIKEENASSSNSIQGGPSYRVNGDASRNEEYKITIYHHHSNCNGDCFSLTNAELK</sequence>
<accession>A0A6A1WE66</accession>
<name>A0A6A1WE66_9ROSI</name>
<dbReference type="InterPro" id="IPR036875">
    <property type="entry name" value="Znf_CCHC_sf"/>
</dbReference>
<comment type="caution">
    <text evidence="2">The sequence shown here is derived from an EMBL/GenBank/DDBJ whole genome shotgun (WGS) entry which is preliminary data.</text>
</comment>
<keyword evidence="3" id="KW-1185">Reference proteome</keyword>
<reference evidence="2 3" key="1">
    <citation type="journal article" date="2019" name="Plant Biotechnol. J.">
        <title>The red bayberry genome and genetic basis of sex determination.</title>
        <authorList>
            <person name="Jia H.M."/>
            <person name="Jia H.J."/>
            <person name="Cai Q.L."/>
            <person name="Wang Y."/>
            <person name="Zhao H.B."/>
            <person name="Yang W.F."/>
            <person name="Wang G.Y."/>
            <person name="Li Y.H."/>
            <person name="Zhan D.L."/>
            <person name="Shen Y.T."/>
            <person name="Niu Q.F."/>
            <person name="Chang L."/>
            <person name="Qiu J."/>
            <person name="Zhao L."/>
            <person name="Xie H.B."/>
            <person name="Fu W.Y."/>
            <person name="Jin J."/>
            <person name="Li X.W."/>
            <person name="Jiao Y."/>
            <person name="Zhou C.C."/>
            <person name="Tu T."/>
            <person name="Chai C.Y."/>
            <person name="Gao J.L."/>
            <person name="Fan L.J."/>
            <person name="van de Weg E."/>
            <person name="Wang J.Y."/>
            <person name="Gao Z.S."/>
        </authorList>
    </citation>
    <scope>NUCLEOTIDE SEQUENCE [LARGE SCALE GENOMIC DNA]</scope>
    <source>
        <tissue evidence="2">Leaves</tissue>
    </source>
</reference>
<evidence type="ECO:0000313" key="2">
    <source>
        <dbReference type="EMBL" id="KAB1223559.1"/>
    </source>
</evidence>
<dbReference type="AlphaFoldDB" id="A0A6A1WE66"/>
<gene>
    <name evidence="2" type="ORF">CJ030_MR2G009176</name>
</gene>
<evidence type="ECO:0008006" key="4">
    <source>
        <dbReference type="Google" id="ProtNLM"/>
    </source>
</evidence>
<protein>
    <recommendedName>
        <fullName evidence="4">CCHC-type domain-containing protein</fullName>
    </recommendedName>
</protein>
<feature type="region of interest" description="Disordered" evidence="1">
    <location>
        <begin position="118"/>
        <end position="144"/>
    </location>
</feature>
<organism evidence="2 3">
    <name type="scientific">Morella rubra</name>
    <name type="common">Chinese bayberry</name>
    <dbReference type="NCBI Taxonomy" id="262757"/>
    <lineage>
        <taxon>Eukaryota</taxon>
        <taxon>Viridiplantae</taxon>
        <taxon>Streptophyta</taxon>
        <taxon>Embryophyta</taxon>
        <taxon>Tracheophyta</taxon>
        <taxon>Spermatophyta</taxon>
        <taxon>Magnoliopsida</taxon>
        <taxon>eudicotyledons</taxon>
        <taxon>Gunneridae</taxon>
        <taxon>Pentapetalae</taxon>
        <taxon>rosids</taxon>
        <taxon>fabids</taxon>
        <taxon>Fagales</taxon>
        <taxon>Myricaceae</taxon>
        <taxon>Morella</taxon>
    </lineage>
</organism>
<evidence type="ECO:0000256" key="1">
    <source>
        <dbReference type="SAM" id="MobiDB-lite"/>
    </source>
</evidence>
<dbReference type="GO" id="GO:0008270">
    <property type="term" value="F:zinc ion binding"/>
    <property type="evidence" value="ECO:0007669"/>
    <property type="project" value="InterPro"/>
</dbReference>
<dbReference type="SUPFAM" id="SSF57756">
    <property type="entry name" value="Retrovirus zinc finger-like domains"/>
    <property type="match status" value="1"/>
</dbReference>
<dbReference type="EMBL" id="RXIC02000020">
    <property type="protein sequence ID" value="KAB1223559.1"/>
    <property type="molecule type" value="Genomic_DNA"/>
</dbReference>
<evidence type="ECO:0000313" key="3">
    <source>
        <dbReference type="Proteomes" id="UP000516437"/>
    </source>
</evidence>